<evidence type="ECO:0000313" key="1">
    <source>
        <dbReference type="EMBL" id="TEB38571.1"/>
    </source>
</evidence>
<organism evidence="1 2">
    <name type="scientific">Coprinellus micaceus</name>
    <name type="common">Glistening ink-cap mushroom</name>
    <name type="synonym">Coprinus micaceus</name>
    <dbReference type="NCBI Taxonomy" id="71717"/>
    <lineage>
        <taxon>Eukaryota</taxon>
        <taxon>Fungi</taxon>
        <taxon>Dikarya</taxon>
        <taxon>Basidiomycota</taxon>
        <taxon>Agaricomycotina</taxon>
        <taxon>Agaricomycetes</taxon>
        <taxon>Agaricomycetidae</taxon>
        <taxon>Agaricales</taxon>
        <taxon>Agaricineae</taxon>
        <taxon>Psathyrellaceae</taxon>
        <taxon>Coprinellus</taxon>
    </lineage>
</organism>
<sequence>MAEVEVFWPANSAALTTLVRQTPMFLQVWPNIVPLAGALNYRRAIRLRPMIFEEEGEDEHHNEEHGHFYYPVPVALPFKRAPVGGSSRMNDLVNSVPVSYIRFHPDMTVGVEVTIVAIPIAHACGQGIDSFRAYQNRTEPPNGPHRVTFKQSAGNSVMAGILPGIPPEENTQASPWVETASLPLFPNRSDVTALGQNYCVQSDMIGAGIINDTCALVGIDGGSARGTRGVTMEEVGTFDQHPVQAASNEIQVARLAPTMVPANIHIHPNPARLGAWLCLGFLRLATIISLPNSRRTPSQSHIPNRPQGMDLYSLKLSLPVTQSDSRNSGRYDTWKDAWTIEYDHELKDPESQGG</sequence>
<name>A0A4Y7TX46_COPMI</name>
<evidence type="ECO:0000313" key="2">
    <source>
        <dbReference type="Proteomes" id="UP000298030"/>
    </source>
</evidence>
<comment type="caution">
    <text evidence="1">The sequence shown here is derived from an EMBL/GenBank/DDBJ whole genome shotgun (WGS) entry which is preliminary data.</text>
</comment>
<protein>
    <submittedName>
        <fullName evidence="1">Uncharacterized protein</fullName>
    </submittedName>
</protein>
<dbReference type="AlphaFoldDB" id="A0A4Y7TX46"/>
<dbReference type="Proteomes" id="UP000298030">
    <property type="component" value="Unassembled WGS sequence"/>
</dbReference>
<gene>
    <name evidence="1" type="ORF">FA13DRAFT_1704344</name>
</gene>
<reference evidence="1 2" key="1">
    <citation type="journal article" date="2019" name="Nat. Ecol. Evol.">
        <title>Megaphylogeny resolves global patterns of mushroom evolution.</title>
        <authorList>
            <person name="Varga T."/>
            <person name="Krizsan K."/>
            <person name="Foldi C."/>
            <person name="Dima B."/>
            <person name="Sanchez-Garcia M."/>
            <person name="Sanchez-Ramirez S."/>
            <person name="Szollosi G.J."/>
            <person name="Szarkandi J.G."/>
            <person name="Papp V."/>
            <person name="Albert L."/>
            <person name="Andreopoulos W."/>
            <person name="Angelini C."/>
            <person name="Antonin V."/>
            <person name="Barry K.W."/>
            <person name="Bougher N.L."/>
            <person name="Buchanan P."/>
            <person name="Buyck B."/>
            <person name="Bense V."/>
            <person name="Catcheside P."/>
            <person name="Chovatia M."/>
            <person name="Cooper J."/>
            <person name="Damon W."/>
            <person name="Desjardin D."/>
            <person name="Finy P."/>
            <person name="Geml J."/>
            <person name="Haridas S."/>
            <person name="Hughes K."/>
            <person name="Justo A."/>
            <person name="Karasinski D."/>
            <person name="Kautmanova I."/>
            <person name="Kiss B."/>
            <person name="Kocsube S."/>
            <person name="Kotiranta H."/>
            <person name="LaButti K.M."/>
            <person name="Lechner B.E."/>
            <person name="Liimatainen K."/>
            <person name="Lipzen A."/>
            <person name="Lukacs Z."/>
            <person name="Mihaltcheva S."/>
            <person name="Morgado L.N."/>
            <person name="Niskanen T."/>
            <person name="Noordeloos M.E."/>
            <person name="Ohm R.A."/>
            <person name="Ortiz-Santana B."/>
            <person name="Ovrebo C."/>
            <person name="Racz N."/>
            <person name="Riley R."/>
            <person name="Savchenko A."/>
            <person name="Shiryaev A."/>
            <person name="Soop K."/>
            <person name="Spirin V."/>
            <person name="Szebenyi C."/>
            <person name="Tomsovsky M."/>
            <person name="Tulloss R.E."/>
            <person name="Uehling J."/>
            <person name="Grigoriev I.V."/>
            <person name="Vagvolgyi C."/>
            <person name="Papp T."/>
            <person name="Martin F.M."/>
            <person name="Miettinen O."/>
            <person name="Hibbett D.S."/>
            <person name="Nagy L.G."/>
        </authorList>
    </citation>
    <scope>NUCLEOTIDE SEQUENCE [LARGE SCALE GENOMIC DNA]</scope>
    <source>
        <strain evidence="1 2">FP101781</strain>
    </source>
</reference>
<accession>A0A4Y7TX46</accession>
<keyword evidence="2" id="KW-1185">Reference proteome</keyword>
<proteinExistence type="predicted"/>
<dbReference type="EMBL" id="QPFP01000002">
    <property type="protein sequence ID" value="TEB38571.1"/>
    <property type="molecule type" value="Genomic_DNA"/>
</dbReference>